<proteinExistence type="predicted"/>
<sequence>MNLTYEKLNDIWREQITKEVIMKQLFNWLTNKPKTEEELLAGANALARKVRER</sequence>
<gene>
    <name evidence="1" type="ORF">WS74_0854</name>
</gene>
<protein>
    <submittedName>
        <fullName evidence="1">Uncharacterized protein</fullName>
    </submittedName>
</protein>
<keyword evidence="2" id="KW-1185">Reference proteome</keyword>
<accession>A0A088GGK1</accession>
<organism evidence="1 2">
    <name type="scientific">Weissella ceti</name>
    <dbReference type="NCBI Taxonomy" id="759620"/>
    <lineage>
        <taxon>Bacteria</taxon>
        <taxon>Bacillati</taxon>
        <taxon>Bacillota</taxon>
        <taxon>Bacilli</taxon>
        <taxon>Lactobacillales</taxon>
        <taxon>Lactobacillaceae</taxon>
        <taxon>Weissella</taxon>
    </lineage>
</organism>
<reference evidence="1 2" key="1">
    <citation type="journal article" date="2014" name="Genome Announc.">
        <title>Complete Genome Sequences of Fish Pathogenic Weissella ceti Strains WS74 and WS105.</title>
        <authorList>
            <person name="Figueiredo H.C."/>
            <person name="Leal C.A."/>
            <person name="Dorella F.A."/>
            <person name="Carvalho A.F."/>
            <person name="Soares S.C."/>
            <person name="Pereira F.L."/>
            <person name="Azevedo V.A."/>
        </authorList>
    </citation>
    <scope>NUCLEOTIDE SEQUENCE [LARGE SCALE GENOMIC DNA]</scope>
    <source>
        <strain evidence="1 2">WS74</strain>
    </source>
</reference>
<dbReference type="STRING" id="759620.WS105_0653"/>
<name>A0A088GGK1_9LACO</name>
<dbReference type="EMBL" id="CP009223">
    <property type="protein sequence ID" value="AIM63106.1"/>
    <property type="molecule type" value="Genomic_DNA"/>
</dbReference>
<dbReference type="Proteomes" id="UP000029079">
    <property type="component" value="Chromosome"/>
</dbReference>
<dbReference type="KEGG" id="wct:WS74_0854"/>
<evidence type="ECO:0000313" key="2">
    <source>
        <dbReference type="Proteomes" id="UP000029079"/>
    </source>
</evidence>
<evidence type="ECO:0000313" key="1">
    <source>
        <dbReference type="EMBL" id="AIM63106.1"/>
    </source>
</evidence>
<reference evidence="2" key="2">
    <citation type="submission" date="2014-08" db="EMBL/GenBank/DDBJ databases">
        <title>Complete genome of Weissella ceti strain WS74 isolated from diseased rainbow trout in Brazil.</title>
        <authorList>
            <person name="Figueiredo H.C.P."/>
            <person name="Leal C.A.G."/>
            <person name="Pereira F.L."/>
            <person name="Soares S.C."/>
            <person name="Dorella F.A."/>
            <person name="Carvalho A.F."/>
            <person name="Azevedo V.A.C."/>
        </authorList>
    </citation>
    <scope>NUCLEOTIDE SEQUENCE [LARGE SCALE GENOMIC DNA]</scope>
    <source>
        <strain evidence="2">WS74</strain>
    </source>
</reference>
<dbReference type="AlphaFoldDB" id="A0A088GGK1"/>